<dbReference type="Proteomes" id="UP000469185">
    <property type="component" value="Unassembled WGS sequence"/>
</dbReference>
<evidence type="ECO:0000256" key="4">
    <source>
        <dbReference type="PROSITE-ProRule" id="PRU00335"/>
    </source>
</evidence>
<evidence type="ECO:0000313" key="7">
    <source>
        <dbReference type="Proteomes" id="UP000469185"/>
    </source>
</evidence>
<dbReference type="SUPFAM" id="SSF46689">
    <property type="entry name" value="Homeodomain-like"/>
    <property type="match status" value="1"/>
</dbReference>
<dbReference type="GO" id="GO:0003700">
    <property type="term" value="F:DNA-binding transcription factor activity"/>
    <property type="evidence" value="ECO:0007669"/>
    <property type="project" value="TreeGrafter"/>
</dbReference>
<comment type="caution">
    <text evidence="6">The sequence shown here is derived from an EMBL/GenBank/DDBJ whole genome shotgun (WGS) entry which is preliminary data.</text>
</comment>
<dbReference type="PROSITE" id="PS01081">
    <property type="entry name" value="HTH_TETR_1"/>
    <property type="match status" value="1"/>
</dbReference>
<evidence type="ECO:0000313" key="6">
    <source>
        <dbReference type="EMBL" id="NED96933.1"/>
    </source>
</evidence>
<dbReference type="GO" id="GO:0000976">
    <property type="term" value="F:transcription cis-regulatory region binding"/>
    <property type="evidence" value="ECO:0007669"/>
    <property type="project" value="TreeGrafter"/>
</dbReference>
<organism evidence="6 7">
    <name type="scientific">Phytoactinopolyspora alkaliphila</name>
    <dbReference type="NCBI Taxonomy" id="1783498"/>
    <lineage>
        <taxon>Bacteria</taxon>
        <taxon>Bacillati</taxon>
        <taxon>Actinomycetota</taxon>
        <taxon>Actinomycetes</taxon>
        <taxon>Jiangellales</taxon>
        <taxon>Jiangellaceae</taxon>
        <taxon>Phytoactinopolyspora</taxon>
    </lineage>
</organism>
<reference evidence="6 7" key="1">
    <citation type="submission" date="2020-02" db="EMBL/GenBank/DDBJ databases">
        <authorList>
            <person name="Li X.-J."/>
            <person name="Feng X.-M."/>
        </authorList>
    </citation>
    <scope>NUCLEOTIDE SEQUENCE [LARGE SCALE GENOMIC DNA]</scope>
    <source>
        <strain evidence="6 7">CGMCC 4.7225</strain>
    </source>
</reference>
<gene>
    <name evidence="6" type="ORF">G1H11_16630</name>
</gene>
<evidence type="ECO:0000256" key="1">
    <source>
        <dbReference type="ARBA" id="ARBA00023015"/>
    </source>
</evidence>
<keyword evidence="1" id="KW-0805">Transcription regulation</keyword>
<name>A0A6N9YPK2_9ACTN</name>
<feature type="DNA-binding region" description="H-T-H motif" evidence="4">
    <location>
        <begin position="36"/>
        <end position="55"/>
    </location>
</feature>
<dbReference type="PANTHER" id="PTHR30055">
    <property type="entry name" value="HTH-TYPE TRANSCRIPTIONAL REGULATOR RUTR"/>
    <property type="match status" value="1"/>
</dbReference>
<dbReference type="Pfam" id="PF00440">
    <property type="entry name" value="TetR_N"/>
    <property type="match status" value="1"/>
</dbReference>
<feature type="domain" description="HTH tetR-type" evidence="5">
    <location>
        <begin position="13"/>
        <end position="73"/>
    </location>
</feature>
<accession>A0A6N9YPK2</accession>
<keyword evidence="3" id="KW-0804">Transcription</keyword>
<keyword evidence="7" id="KW-1185">Reference proteome</keyword>
<evidence type="ECO:0000256" key="2">
    <source>
        <dbReference type="ARBA" id="ARBA00023125"/>
    </source>
</evidence>
<dbReference type="InterPro" id="IPR041347">
    <property type="entry name" value="MftR_C"/>
</dbReference>
<dbReference type="EMBL" id="JAAGOB010000009">
    <property type="protein sequence ID" value="NED96933.1"/>
    <property type="molecule type" value="Genomic_DNA"/>
</dbReference>
<dbReference type="InterPro" id="IPR023772">
    <property type="entry name" value="DNA-bd_HTH_TetR-type_CS"/>
</dbReference>
<dbReference type="PROSITE" id="PS50977">
    <property type="entry name" value="HTH_TETR_2"/>
    <property type="match status" value="1"/>
</dbReference>
<evidence type="ECO:0000259" key="5">
    <source>
        <dbReference type="PROSITE" id="PS50977"/>
    </source>
</evidence>
<dbReference type="InterPro" id="IPR009057">
    <property type="entry name" value="Homeodomain-like_sf"/>
</dbReference>
<keyword evidence="2 4" id="KW-0238">DNA-binding</keyword>
<dbReference type="InterPro" id="IPR050109">
    <property type="entry name" value="HTH-type_TetR-like_transc_reg"/>
</dbReference>
<sequence length="203" mass="22097">MSTEQGLRERKKAATRRALGEAAIKLAMEHGVAHVTAESIGALADVSPRTFHNYFSSKEEAIVSVLTDRGQEMVEALRARPADEPIWDSLLHITVGMADDDGHMNDEFVAQTTFIHENAALLMQELGAMKALGERLAEIIAERTRTDAQDLYPRLQASAVAVCIAAAKEAWIANPSAGQLADHIRQAFALMRAGLPQPEHPAH</sequence>
<protein>
    <submittedName>
        <fullName evidence="6">TetR family transcriptional regulator</fullName>
    </submittedName>
</protein>
<dbReference type="RefSeq" id="WP_163819729.1">
    <property type="nucleotide sequence ID" value="NZ_JAAGOB010000009.1"/>
</dbReference>
<dbReference type="InterPro" id="IPR001647">
    <property type="entry name" value="HTH_TetR"/>
</dbReference>
<dbReference type="Gene3D" id="1.10.357.10">
    <property type="entry name" value="Tetracycline Repressor, domain 2"/>
    <property type="match status" value="1"/>
</dbReference>
<dbReference type="Gene3D" id="1.10.10.60">
    <property type="entry name" value="Homeodomain-like"/>
    <property type="match status" value="1"/>
</dbReference>
<dbReference type="Pfam" id="PF17754">
    <property type="entry name" value="TetR_C_14"/>
    <property type="match status" value="1"/>
</dbReference>
<evidence type="ECO:0000256" key="3">
    <source>
        <dbReference type="ARBA" id="ARBA00023163"/>
    </source>
</evidence>
<proteinExistence type="predicted"/>
<dbReference type="PANTHER" id="PTHR30055:SF238">
    <property type="entry name" value="MYCOFACTOCIN BIOSYNTHESIS TRANSCRIPTIONAL REGULATOR MFTR-RELATED"/>
    <property type="match status" value="1"/>
</dbReference>
<dbReference type="AlphaFoldDB" id="A0A6N9YPK2"/>